<dbReference type="EMBL" id="CP031222">
    <property type="protein sequence ID" value="AXI04365.1"/>
    <property type="molecule type" value="Genomic_DNA"/>
</dbReference>
<evidence type="ECO:0000313" key="4">
    <source>
        <dbReference type="Proteomes" id="UP000253940"/>
    </source>
</evidence>
<protein>
    <recommendedName>
        <fullName evidence="1">Putative phage metallopeptidase domain-containing protein</fullName>
    </recommendedName>
</protein>
<accession>A0A345PAQ6</accession>
<gene>
    <name evidence="2" type="ORF">HYN46_16900</name>
    <name evidence="3" type="ORF">HYN46_17145</name>
</gene>
<dbReference type="Proteomes" id="UP000253940">
    <property type="component" value="Chromosome"/>
</dbReference>
<dbReference type="AlphaFoldDB" id="A0A345PAQ6"/>
<evidence type="ECO:0000313" key="3">
    <source>
        <dbReference type="EMBL" id="AXI04409.1"/>
    </source>
</evidence>
<dbReference type="Pfam" id="PF18894">
    <property type="entry name" value="PhageMetallopep"/>
    <property type="match status" value="1"/>
</dbReference>
<evidence type="ECO:0000259" key="1">
    <source>
        <dbReference type="Pfam" id="PF18894"/>
    </source>
</evidence>
<reference evidence="2 4" key="1">
    <citation type="submission" date="2018-07" db="EMBL/GenBank/DDBJ databases">
        <title>Genome sequencing of Moraxellaceae gen. HYN0046.</title>
        <authorList>
            <person name="Kim M."/>
            <person name="Yi H."/>
        </authorList>
    </citation>
    <scope>NUCLEOTIDE SEQUENCE [LARGE SCALE GENOMIC DNA]</scope>
    <source>
        <strain evidence="2 4">HYN0046</strain>
    </source>
</reference>
<organism evidence="2 4">
    <name type="scientific">Aquirhabdus parva</name>
    <dbReference type="NCBI Taxonomy" id="2283318"/>
    <lineage>
        <taxon>Bacteria</taxon>
        <taxon>Pseudomonadati</taxon>
        <taxon>Pseudomonadota</taxon>
        <taxon>Gammaproteobacteria</taxon>
        <taxon>Moraxellales</taxon>
        <taxon>Moraxellaceae</taxon>
        <taxon>Aquirhabdus</taxon>
    </lineage>
</organism>
<keyword evidence="4" id="KW-1185">Reference proteome</keyword>
<name>A0A345PAQ6_9GAMM</name>
<dbReference type="RefSeq" id="WP_114900473.1">
    <property type="nucleotide sequence ID" value="NZ_CP031222.1"/>
</dbReference>
<dbReference type="KEGG" id="mbah:HYN46_16900"/>
<proteinExistence type="predicted"/>
<dbReference type="OrthoDB" id="6933687at2"/>
<feature type="domain" description="Putative phage metallopeptidase" evidence="1">
    <location>
        <begin position="31"/>
        <end position="187"/>
    </location>
</feature>
<dbReference type="EMBL" id="CP031222">
    <property type="protein sequence ID" value="AXI04409.1"/>
    <property type="molecule type" value="Genomic_DNA"/>
</dbReference>
<dbReference type="InterPro" id="IPR043998">
    <property type="entry name" value="Put_Metallopep"/>
</dbReference>
<sequence>MSARPFPPTHLKPDEGVYVEGSQFAPAPDVWDWIHNNIIDPSGSIHNPDHEHLMGQTEIAVMWSSEPFIKQGRRVLGQCESVAFRAGGWQKLRQERQMLDWFGYVPKFLITLAASYCFECSDSDFCALVEHELYHIAQAVNEFDMPKFNKQTGQAILTMRGHDVEEFKGVVRRYGASEDVQMLVDVANNPPEVSRADIAHSCGTCLLRLA</sequence>
<dbReference type="KEGG" id="mbah:HYN46_17145"/>
<evidence type="ECO:0000313" key="2">
    <source>
        <dbReference type="EMBL" id="AXI04365.1"/>
    </source>
</evidence>